<keyword evidence="5" id="KW-1185">Reference proteome</keyword>
<dbReference type="Proteomes" id="UP000694864">
    <property type="component" value="Chromosome 13"/>
</dbReference>
<keyword evidence="3" id="KW-0862">Zinc</keyword>
<proteinExistence type="predicted"/>
<evidence type="ECO:0000259" key="4">
    <source>
        <dbReference type="SMART" id="SM00575"/>
    </source>
</evidence>
<keyword evidence="1" id="KW-0479">Metal-binding</keyword>
<dbReference type="Pfam" id="PF04434">
    <property type="entry name" value="SWIM"/>
    <property type="match status" value="1"/>
</dbReference>
<sequence length="108" mass="12202">MTTSLTRGVEKVLQSLVKYAKVPTVQDIDANQVQVTGGSSLHVVNLKYKRCTCCRFDLEKLPFAHAIAACEKRKISRISMCHLYFRRSYLCDSYATAIMPRDFATPVP</sequence>
<dbReference type="GeneID" id="104738215"/>
<protein>
    <submittedName>
        <fullName evidence="6">Uncharacterized protein LOC104738215</fullName>
    </submittedName>
</protein>
<dbReference type="InterPro" id="IPR007527">
    <property type="entry name" value="Znf_SWIM"/>
</dbReference>
<keyword evidence="2" id="KW-0863">Zinc-finger</keyword>
<dbReference type="InterPro" id="IPR006564">
    <property type="entry name" value="Znf_PMZ"/>
</dbReference>
<evidence type="ECO:0000313" key="5">
    <source>
        <dbReference type="Proteomes" id="UP000694864"/>
    </source>
</evidence>
<reference evidence="6" key="2">
    <citation type="submission" date="2025-08" db="UniProtKB">
        <authorList>
            <consortium name="RefSeq"/>
        </authorList>
    </citation>
    <scope>IDENTIFICATION</scope>
    <source>
        <tissue evidence="6">Leaf</tissue>
    </source>
</reference>
<evidence type="ECO:0000256" key="3">
    <source>
        <dbReference type="ARBA" id="ARBA00022833"/>
    </source>
</evidence>
<evidence type="ECO:0000256" key="1">
    <source>
        <dbReference type="ARBA" id="ARBA00022723"/>
    </source>
</evidence>
<accession>A0ABM0VII6</accession>
<feature type="domain" description="Zinc finger PMZ-type" evidence="4">
    <location>
        <begin position="49"/>
        <end position="76"/>
    </location>
</feature>
<organism evidence="5 6">
    <name type="scientific">Camelina sativa</name>
    <name type="common">False flax</name>
    <name type="synonym">Myagrum sativum</name>
    <dbReference type="NCBI Taxonomy" id="90675"/>
    <lineage>
        <taxon>Eukaryota</taxon>
        <taxon>Viridiplantae</taxon>
        <taxon>Streptophyta</taxon>
        <taxon>Embryophyta</taxon>
        <taxon>Tracheophyta</taxon>
        <taxon>Spermatophyta</taxon>
        <taxon>Magnoliopsida</taxon>
        <taxon>eudicotyledons</taxon>
        <taxon>Gunneridae</taxon>
        <taxon>Pentapetalae</taxon>
        <taxon>rosids</taxon>
        <taxon>malvids</taxon>
        <taxon>Brassicales</taxon>
        <taxon>Brassicaceae</taxon>
        <taxon>Camelineae</taxon>
        <taxon>Camelina</taxon>
    </lineage>
</organism>
<dbReference type="SMART" id="SM00575">
    <property type="entry name" value="ZnF_PMZ"/>
    <property type="match status" value="1"/>
</dbReference>
<dbReference type="RefSeq" id="XP_010456723.1">
    <property type="nucleotide sequence ID" value="XM_010458421.1"/>
</dbReference>
<reference evidence="5" key="1">
    <citation type="journal article" date="2014" name="Nat. Commun.">
        <title>The emerging biofuel crop Camelina sativa retains a highly undifferentiated hexaploid genome structure.</title>
        <authorList>
            <person name="Kagale S."/>
            <person name="Koh C."/>
            <person name="Nixon J."/>
            <person name="Bollina V."/>
            <person name="Clarke W.E."/>
            <person name="Tuteja R."/>
            <person name="Spillane C."/>
            <person name="Robinson S.J."/>
            <person name="Links M.G."/>
            <person name="Clarke C."/>
            <person name="Higgins E.E."/>
            <person name="Huebert T."/>
            <person name="Sharpe A.G."/>
            <person name="Parkin I.A."/>
        </authorList>
    </citation>
    <scope>NUCLEOTIDE SEQUENCE [LARGE SCALE GENOMIC DNA]</scope>
    <source>
        <strain evidence="5">cv. DH55</strain>
    </source>
</reference>
<gene>
    <name evidence="6" type="primary">LOC104738215</name>
</gene>
<evidence type="ECO:0000313" key="6">
    <source>
        <dbReference type="RefSeq" id="XP_010456723.1"/>
    </source>
</evidence>
<name>A0ABM0VII6_CAMSA</name>
<evidence type="ECO:0000256" key="2">
    <source>
        <dbReference type="ARBA" id="ARBA00022771"/>
    </source>
</evidence>